<sequence length="79" mass="9500">MMKFRLVKLTAISSYSNENISFAVEYKKYFFSKWKQYYKTNWVCIDKPYSWKSDLEKCQKLLSTLKERGTTHIKTVIGK</sequence>
<protein>
    <recommendedName>
        <fullName evidence="3">Tail fiber protein</fullName>
    </recommendedName>
</protein>
<organism evidence="1 2">
    <name type="scientific">Escherichia phage vB_EcoM_112</name>
    <dbReference type="NCBI Taxonomy" id="1495285"/>
    <lineage>
        <taxon>Viruses</taxon>
        <taxon>Duplodnaviria</taxon>
        <taxon>Heunggongvirae</taxon>
        <taxon>Uroviricota</taxon>
        <taxon>Caudoviricetes</taxon>
        <taxon>Pantevenvirales</taxon>
        <taxon>Straboviridae</taxon>
        <taxon>Tevenvirinae</taxon>
        <taxon>Tequatrovirus</taxon>
        <taxon>Tequatrovirus e112</taxon>
    </lineage>
</organism>
<dbReference type="Proteomes" id="UP000024439">
    <property type="component" value="Segment"/>
</dbReference>
<name>A0A023ZVL3_9CAUD</name>
<accession>A0A023ZVL3</accession>
<dbReference type="GeneID" id="19485364"/>
<evidence type="ECO:0008006" key="3">
    <source>
        <dbReference type="Google" id="ProtNLM"/>
    </source>
</evidence>
<evidence type="ECO:0000313" key="2">
    <source>
        <dbReference type="Proteomes" id="UP000024439"/>
    </source>
</evidence>
<evidence type="ECO:0000313" key="1">
    <source>
        <dbReference type="EMBL" id="AHY83413.1"/>
    </source>
</evidence>
<dbReference type="EMBL" id="KJ668714">
    <property type="protein sequence ID" value="AHY83413.1"/>
    <property type="molecule type" value="Genomic_DNA"/>
</dbReference>
<gene>
    <name evidence="1" type="ORF">e112_225</name>
</gene>
<dbReference type="RefSeq" id="YP_009030820.1">
    <property type="nucleotide sequence ID" value="NC_024125.2"/>
</dbReference>
<reference evidence="1 2" key="1">
    <citation type="submission" date="2014-10" db="EMBL/GenBank/DDBJ databases">
        <title>Complete genome sequence of e11/2, a T-even type bacteriophage specific for E. coli O157:H7.</title>
        <authorList>
            <person name="Coffey B."/>
            <person name="Ross P."/>
            <person name="O'Flynn G."/>
            <person name="O'Sullivan O."/>
            <person name="Casey A."/>
            <person name="Callanan M."/>
            <person name="Coffey A."/>
            <person name="McAuliffe O."/>
        </authorList>
    </citation>
    <scope>NUCLEOTIDE SEQUENCE [LARGE SCALE GENOMIC DNA]</scope>
</reference>
<proteinExistence type="predicted"/>
<keyword evidence="2" id="KW-1185">Reference proteome</keyword>
<dbReference type="KEGG" id="vg:19485364"/>